<evidence type="ECO:0000256" key="1">
    <source>
        <dbReference type="ARBA" id="ARBA00022737"/>
    </source>
</evidence>
<evidence type="ECO:0000256" key="2">
    <source>
        <dbReference type="ARBA" id="ARBA00022803"/>
    </source>
</evidence>
<dbReference type="SUPFAM" id="SSF56399">
    <property type="entry name" value="ADP-ribosylation"/>
    <property type="match status" value="1"/>
</dbReference>
<dbReference type="PANTHER" id="PTHR45641:SF19">
    <property type="entry name" value="NEPHROCYSTIN-3"/>
    <property type="match status" value="1"/>
</dbReference>
<dbReference type="AlphaFoldDB" id="A0A815G462"/>
<keyword evidence="2 3" id="KW-0802">TPR repeat</keyword>
<dbReference type="EMBL" id="CAJNOM010001073">
    <property type="protein sequence ID" value="CAF1590262.1"/>
    <property type="molecule type" value="Genomic_DNA"/>
</dbReference>
<dbReference type="Pfam" id="PF13176">
    <property type="entry name" value="TPR_7"/>
    <property type="match status" value="1"/>
</dbReference>
<feature type="repeat" description="TPR" evidence="3">
    <location>
        <begin position="496"/>
        <end position="529"/>
    </location>
</feature>
<feature type="repeat" description="TPR" evidence="3">
    <location>
        <begin position="832"/>
        <end position="865"/>
    </location>
</feature>
<dbReference type="InterPro" id="IPR019734">
    <property type="entry name" value="TPR_rpt"/>
</dbReference>
<evidence type="ECO:0000313" key="8">
    <source>
        <dbReference type="Proteomes" id="UP000663877"/>
    </source>
</evidence>
<gene>
    <name evidence="5" type="ORF">BJG266_LOCUS34019</name>
    <name evidence="6" type="ORF">QVE165_LOCUS51153</name>
</gene>
<dbReference type="SUPFAM" id="SSF81901">
    <property type="entry name" value="HCP-like"/>
    <property type="match status" value="1"/>
</dbReference>
<feature type="repeat" description="TPR" evidence="3">
    <location>
        <begin position="622"/>
        <end position="655"/>
    </location>
</feature>
<dbReference type="SMART" id="SM00028">
    <property type="entry name" value="TPR"/>
    <property type="match status" value="12"/>
</dbReference>
<dbReference type="Pfam" id="PF13424">
    <property type="entry name" value="TPR_12"/>
    <property type="match status" value="5"/>
</dbReference>
<dbReference type="Proteomes" id="UP000663877">
    <property type="component" value="Unassembled WGS sequence"/>
</dbReference>
<feature type="repeat" description="TPR" evidence="3">
    <location>
        <begin position="874"/>
        <end position="907"/>
    </location>
</feature>
<evidence type="ECO:0000313" key="7">
    <source>
        <dbReference type="Proteomes" id="UP000663832"/>
    </source>
</evidence>
<feature type="repeat" description="TPR" evidence="3">
    <location>
        <begin position="538"/>
        <end position="571"/>
    </location>
</feature>
<feature type="repeat" description="TPR" evidence="3">
    <location>
        <begin position="664"/>
        <end position="697"/>
    </location>
</feature>
<dbReference type="Pfam" id="PF03496">
    <property type="entry name" value="ADPrib_exo_Tox"/>
    <property type="match status" value="1"/>
</dbReference>
<feature type="repeat" description="TPR" evidence="3">
    <location>
        <begin position="417"/>
        <end position="450"/>
    </location>
</feature>
<dbReference type="InterPro" id="IPR011990">
    <property type="entry name" value="TPR-like_helical_dom_sf"/>
</dbReference>
<comment type="caution">
    <text evidence="5">The sequence shown here is derived from an EMBL/GenBank/DDBJ whole genome shotgun (WGS) entry which is preliminary data.</text>
</comment>
<dbReference type="PRINTS" id="PR00381">
    <property type="entry name" value="KINESINLIGHT"/>
</dbReference>
<dbReference type="Gene3D" id="3.90.176.10">
    <property type="entry name" value="Toxin ADP-ribosyltransferase, Chain A, domain 1"/>
    <property type="match status" value="1"/>
</dbReference>
<dbReference type="OrthoDB" id="19588at2759"/>
<protein>
    <recommendedName>
        <fullName evidence="4">ADP ribosyltransferase domain-containing protein</fullName>
    </recommendedName>
</protein>
<dbReference type="PROSITE" id="PS50005">
    <property type="entry name" value="TPR"/>
    <property type="match status" value="12"/>
</dbReference>
<evidence type="ECO:0000313" key="6">
    <source>
        <dbReference type="EMBL" id="CAF1590262.1"/>
    </source>
</evidence>
<keyword evidence="1" id="KW-0677">Repeat</keyword>
<feature type="repeat" description="TPR" evidence="3">
    <location>
        <begin position="580"/>
        <end position="613"/>
    </location>
</feature>
<reference evidence="5" key="1">
    <citation type="submission" date="2021-02" db="EMBL/GenBank/DDBJ databases">
        <authorList>
            <person name="Nowell W R."/>
        </authorList>
    </citation>
    <scope>NUCLEOTIDE SEQUENCE</scope>
</reference>
<dbReference type="GO" id="GO:0005576">
    <property type="term" value="C:extracellular region"/>
    <property type="evidence" value="ECO:0007669"/>
    <property type="project" value="InterPro"/>
</dbReference>
<feature type="domain" description="ADP ribosyltransferase" evidence="4">
    <location>
        <begin position="223"/>
        <end position="386"/>
    </location>
</feature>
<dbReference type="SUPFAM" id="SSF48452">
    <property type="entry name" value="TPR-like"/>
    <property type="match status" value="1"/>
</dbReference>
<evidence type="ECO:0000256" key="3">
    <source>
        <dbReference type="PROSITE-ProRule" id="PRU00339"/>
    </source>
</evidence>
<accession>A0A815G462</accession>
<sequence>MDNEQSTNTSAVPESAEGRRRINIQQIQNVLLIWLDSNIDETNDDCQSTITELRRVVNDINTYTNSDQCLEFIQTVINKKVCMVISGSLGQHIVPRVHNMSQVDSIFIFCINKKYHEQWAKDCPKIKGVFADITPICEGLKKAAHQCEQNAISMSFVETNKKLDQLDPSFMYTQIMKEILLTITFKQNHIQDYFGYCRDAFADNKEEMVNIERLESQYPKKTPIYWYTCQMFLYPMLNRALRLMNGDIITRMGFFISDLHRQIKQLHKKQYAGTTTANTFTVYRGQGLSTGDFEQMMKIKGGLISFNNFLSTSTARNISLDFAQDATTNPDQVGVLFIMKINPAQSTTPFASIAGISKFQGEEEVLFSMHSVFRIQDIKLMGGNNRLFEVHLTLTADNDPELSRLTDYIRKQSFPDSEAWYRLGMVLRKMGQLDKAEDIYDILLRQTKDDEDKAPIYHQLGTIKYDQGKYHEALKFYETSLAIYQKTLSTNHPSLAASYNNIGLVHNSMGSYPKALSSHAKALEIKQKSLPPNYPDLADSYNNIGTVHAKMGNYPKALSYHEKALEIREQSLPFNHPDLAASYNNIGTVHNKMGNYPDALSYHEKSFEIKQKSLPPDHPSLAQSYNNISLVHYNMGNYPAAFSSHEKALKIREQSLPFNHPDLADSYNNIGEVHAKIDNYSETLSFYKKALKIREQSLLSNHPDLAISYNNIGEMYVKMGHYPKALLFYEKAFKIRQQSLPPNHPDLAISYNNIGEVYVEMDYYSEALPFYERALEIRQGSLPPNHPDLAISNNNIGEVYVKMGHYPKALPFYETALVIKQQILLPNHLDLASFYNNIGNVHYNMGNYSKALPCYEIALEIKQKTLPPNHLDLASSYNNISNVYYNMGNYLEALSYSEKAREIEQESLPRNHLDLTSS</sequence>
<keyword evidence="7" id="KW-1185">Reference proteome</keyword>
<feature type="repeat" description="TPR" evidence="3">
    <location>
        <begin position="454"/>
        <end position="487"/>
    </location>
</feature>
<feature type="repeat" description="TPR" evidence="3">
    <location>
        <begin position="790"/>
        <end position="823"/>
    </location>
</feature>
<evidence type="ECO:0000259" key="4">
    <source>
        <dbReference type="Pfam" id="PF03496"/>
    </source>
</evidence>
<proteinExistence type="predicted"/>
<dbReference type="Gene3D" id="1.25.40.10">
    <property type="entry name" value="Tetratricopeptide repeat domain"/>
    <property type="match status" value="4"/>
</dbReference>
<dbReference type="PANTHER" id="PTHR45641">
    <property type="entry name" value="TETRATRICOPEPTIDE REPEAT PROTEIN (AFU_ORTHOLOGUE AFUA_6G03870)"/>
    <property type="match status" value="1"/>
</dbReference>
<feature type="repeat" description="TPR" evidence="3">
    <location>
        <begin position="748"/>
        <end position="781"/>
    </location>
</feature>
<dbReference type="Proteomes" id="UP000663832">
    <property type="component" value="Unassembled WGS sequence"/>
</dbReference>
<dbReference type="PROSITE" id="PS50293">
    <property type="entry name" value="TPR_REGION"/>
    <property type="match status" value="4"/>
</dbReference>
<name>A0A815G462_9BILA</name>
<dbReference type="InterPro" id="IPR003540">
    <property type="entry name" value="ADP-ribosyltransferase"/>
</dbReference>
<evidence type="ECO:0000313" key="5">
    <source>
        <dbReference type="EMBL" id="CAF1333611.1"/>
    </source>
</evidence>
<organism evidence="5 8">
    <name type="scientific">Adineta steineri</name>
    <dbReference type="NCBI Taxonomy" id="433720"/>
    <lineage>
        <taxon>Eukaryota</taxon>
        <taxon>Metazoa</taxon>
        <taxon>Spiralia</taxon>
        <taxon>Gnathifera</taxon>
        <taxon>Rotifera</taxon>
        <taxon>Eurotatoria</taxon>
        <taxon>Bdelloidea</taxon>
        <taxon>Adinetida</taxon>
        <taxon>Adinetidae</taxon>
        <taxon>Adineta</taxon>
    </lineage>
</organism>
<feature type="repeat" description="TPR" evidence="3">
    <location>
        <begin position="706"/>
        <end position="739"/>
    </location>
</feature>
<dbReference type="Pfam" id="PF00515">
    <property type="entry name" value="TPR_1"/>
    <property type="match status" value="1"/>
</dbReference>
<dbReference type="PROSITE" id="PS51996">
    <property type="entry name" value="TR_MART"/>
    <property type="match status" value="1"/>
</dbReference>
<dbReference type="EMBL" id="CAJNOI010000709">
    <property type="protein sequence ID" value="CAF1333611.1"/>
    <property type="molecule type" value="Genomic_DNA"/>
</dbReference>